<feature type="binding site" evidence="17">
    <location>
        <position position="550"/>
    </location>
    <ligand>
        <name>ATP</name>
        <dbReference type="ChEBI" id="CHEBI:30616"/>
    </ligand>
</feature>
<keyword evidence="21" id="KW-1185">Reference proteome</keyword>
<evidence type="ECO:0000256" key="13">
    <source>
        <dbReference type="ARBA" id="ARBA00048679"/>
    </source>
</evidence>
<feature type="compositionally biased region" description="Polar residues" evidence="18">
    <location>
        <begin position="52"/>
        <end position="78"/>
    </location>
</feature>
<name>A0A9Q1FAV3_SYNKA</name>
<dbReference type="GO" id="GO:1902749">
    <property type="term" value="P:regulation of cell cycle G2/M phase transition"/>
    <property type="evidence" value="ECO:0007669"/>
    <property type="project" value="TreeGrafter"/>
</dbReference>
<dbReference type="SUPFAM" id="SSF48371">
    <property type="entry name" value="ARM repeat"/>
    <property type="match status" value="1"/>
</dbReference>
<dbReference type="AlphaFoldDB" id="A0A9Q1FAV3"/>
<keyword evidence="8" id="KW-0418">Kinase</keyword>
<keyword evidence="11" id="KW-0175">Coiled coil</keyword>
<dbReference type="EC" id="2.7.11.1" evidence="3"/>
<dbReference type="InterPro" id="IPR011989">
    <property type="entry name" value="ARM-like"/>
</dbReference>
<evidence type="ECO:0000256" key="2">
    <source>
        <dbReference type="ARBA" id="ARBA00010886"/>
    </source>
</evidence>
<feature type="region of interest" description="Disordered" evidence="18">
    <location>
        <begin position="1"/>
        <end position="24"/>
    </location>
</feature>
<comment type="cofactor">
    <cofactor evidence="1">
        <name>Mg(2+)</name>
        <dbReference type="ChEBI" id="CHEBI:18420"/>
    </cofactor>
</comment>
<dbReference type="InterPro" id="IPR000719">
    <property type="entry name" value="Prot_kinase_dom"/>
</dbReference>
<dbReference type="Gene3D" id="3.30.200.20">
    <property type="entry name" value="Phosphorylase Kinase, domain 1"/>
    <property type="match status" value="1"/>
</dbReference>
<evidence type="ECO:0000256" key="9">
    <source>
        <dbReference type="ARBA" id="ARBA00022840"/>
    </source>
</evidence>
<keyword evidence="5" id="KW-0808">Transferase</keyword>
<evidence type="ECO:0000259" key="19">
    <source>
        <dbReference type="PROSITE" id="PS50011"/>
    </source>
</evidence>
<feature type="compositionally biased region" description="Polar residues" evidence="18">
    <location>
        <begin position="847"/>
        <end position="866"/>
    </location>
</feature>
<evidence type="ECO:0000256" key="11">
    <source>
        <dbReference type="ARBA" id="ARBA00023054"/>
    </source>
</evidence>
<gene>
    <name evidence="20" type="ORF">SKAU_G00220520</name>
</gene>
<evidence type="ECO:0000256" key="10">
    <source>
        <dbReference type="ARBA" id="ARBA00022842"/>
    </source>
</evidence>
<evidence type="ECO:0000256" key="15">
    <source>
        <dbReference type="ARBA" id="ARBA00073379"/>
    </source>
</evidence>
<keyword evidence="4" id="KW-0723">Serine/threonine-protein kinase</keyword>
<dbReference type="GO" id="GO:0005524">
    <property type="term" value="F:ATP binding"/>
    <property type="evidence" value="ECO:0007669"/>
    <property type="project" value="UniProtKB-UniRule"/>
</dbReference>
<dbReference type="InterPro" id="IPR050660">
    <property type="entry name" value="NEK_Ser/Thr_kinase"/>
</dbReference>
<dbReference type="FunFam" id="1.25.10.10:FF:000612">
    <property type="entry name" value="Serine/threonine-protein kinase Nek10"/>
    <property type="match status" value="1"/>
</dbReference>
<evidence type="ECO:0000256" key="12">
    <source>
        <dbReference type="ARBA" id="ARBA00047899"/>
    </source>
</evidence>
<protein>
    <recommendedName>
        <fullName evidence="15">Serine/threonine-protein kinase Nek10</fullName>
        <ecNumber evidence="3">2.7.11.1</ecNumber>
    </recommendedName>
    <alternativeName>
        <fullName evidence="16">Never in mitosis A-related kinase 10</fullName>
    </alternativeName>
</protein>
<keyword evidence="10" id="KW-0460">Magnesium</keyword>
<evidence type="ECO:0000256" key="17">
    <source>
        <dbReference type="PROSITE-ProRule" id="PRU10141"/>
    </source>
</evidence>
<evidence type="ECO:0000313" key="21">
    <source>
        <dbReference type="Proteomes" id="UP001152622"/>
    </source>
</evidence>
<comment type="similarity">
    <text evidence="2">Belongs to the protein kinase superfamily. NEK Ser/Thr protein kinase family. NIMA subfamily.</text>
</comment>
<dbReference type="GO" id="GO:0004674">
    <property type="term" value="F:protein serine/threonine kinase activity"/>
    <property type="evidence" value="ECO:0007669"/>
    <property type="project" value="UniProtKB-KW"/>
</dbReference>
<evidence type="ECO:0000256" key="18">
    <source>
        <dbReference type="SAM" id="MobiDB-lite"/>
    </source>
</evidence>
<comment type="caution">
    <text evidence="20">The sequence shown here is derived from an EMBL/GenBank/DDBJ whole genome shotgun (WGS) entry which is preliminary data.</text>
</comment>
<reference evidence="20" key="1">
    <citation type="journal article" date="2023" name="Science">
        <title>Genome structures resolve the early diversification of teleost fishes.</title>
        <authorList>
            <person name="Parey E."/>
            <person name="Louis A."/>
            <person name="Montfort J."/>
            <person name="Bouchez O."/>
            <person name="Roques C."/>
            <person name="Iampietro C."/>
            <person name="Lluch J."/>
            <person name="Castinel A."/>
            <person name="Donnadieu C."/>
            <person name="Desvignes T."/>
            <person name="Floi Bucao C."/>
            <person name="Jouanno E."/>
            <person name="Wen M."/>
            <person name="Mejri S."/>
            <person name="Dirks R."/>
            <person name="Jansen H."/>
            <person name="Henkel C."/>
            <person name="Chen W.J."/>
            <person name="Zahm M."/>
            <person name="Cabau C."/>
            <person name="Klopp C."/>
            <person name="Thompson A.W."/>
            <person name="Robinson-Rechavi M."/>
            <person name="Braasch I."/>
            <person name="Lecointre G."/>
            <person name="Bobe J."/>
            <person name="Postlethwait J.H."/>
            <person name="Berthelot C."/>
            <person name="Roest Crollius H."/>
            <person name="Guiguen Y."/>
        </authorList>
    </citation>
    <scope>NUCLEOTIDE SEQUENCE</scope>
    <source>
        <strain evidence="20">WJC10195</strain>
    </source>
</reference>
<evidence type="ECO:0000256" key="4">
    <source>
        <dbReference type="ARBA" id="ARBA00022527"/>
    </source>
</evidence>
<keyword evidence="6" id="KW-0479">Metal-binding</keyword>
<dbReference type="SUPFAM" id="SSF56112">
    <property type="entry name" value="Protein kinase-like (PK-like)"/>
    <property type="match status" value="1"/>
</dbReference>
<dbReference type="InterPro" id="IPR016024">
    <property type="entry name" value="ARM-type_fold"/>
</dbReference>
<dbReference type="Proteomes" id="UP001152622">
    <property type="component" value="Chromosome 7"/>
</dbReference>
<feature type="region of interest" description="Disordered" evidence="18">
    <location>
        <begin position="44"/>
        <end position="80"/>
    </location>
</feature>
<dbReference type="InterPro" id="IPR008266">
    <property type="entry name" value="Tyr_kinase_AS"/>
</dbReference>
<dbReference type="OrthoDB" id="248923at2759"/>
<proteinExistence type="inferred from homology"/>
<dbReference type="InterPro" id="IPR017441">
    <property type="entry name" value="Protein_kinase_ATP_BS"/>
</dbReference>
<evidence type="ECO:0000256" key="14">
    <source>
        <dbReference type="ARBA" id="ARBA00062001"/>
    </source>
</evidence>
<feature type="region of interest" description="Disordered" evidence="18">
    <location>
        <begin position="847"/>
        <end position="876"/>
    </location>
</feature>
<evidence type="ECO:0000256" key="3">
    <source>
        <dbReference type="ARBA" id="ARBA00012513"/>
    </source>
</evidence>
<evidence type="ECO:0000256" key="16">
    <source>
        <dbReference type="ARBA" id="ARBA00075649"/>
    </source>
</evidence>
<comment type="catalytic activity">
    <reaction evidence="13">
        <text>L-seryl-[protein] + ATP = O-phospho-L-seryl-[protein] + ADP + H(+)</text>
        <dbReference type="Rhea" id="RHEA:17989"/>
        <dbReference type="Rhea" id="RHEA-COMP:9863"/>
        <dbReference type="Rhea" id="RHEA-COMP:11604"/>
        <dbReference type="ChEBI" id="CHEBI:15378"/>
        <dbReference type="ChEBI" id="CHEBI:29999"/>
        <dbReference type="ChEBI" id="CHEBI:30616"/>
        <dbReference type="ChEBI" id="CHEBI:83421"/>
        <dbReference type="ChEBI" id="CHEBI:456216"/>
        <dbReference type="EC" id="2.7.11.1"/>
    </reaction>
</comment>
<dbReference type="Gene3D" id="1.10.510.10">
    <property type="entry name" value="Transferase(Phosphotransferase) domain 1"/>
    <property type="match status" value="1"/>
</dbReference>
<evidence type="ECO:0000256" key="6">
    <source>
        <dbReference type="ARBA" id="ARBA00022723"/>
    </source>
</evidence>
<dbReference type="FunFam" id="1.10.510.10:FF:001213">
    <property type="entry name" value="serine/threonine-protein kinase Nek10"/>
    <property type="match status" value="1"/>
</dbReference>
<dbReference type="FunFam" id="3.30.200.20:FF:000339">
    <property type="entry name" value="serine/threonine-protein kinase Nek10"/>
    <property type="match status" value="1"/>
</dbReference>
<dbReference type="PROSITE" id="PS00107">
    <property type="entry name" value="PROTEIN_KINASE_ATP"/>
    <property type="match status" value="1"/>
</dbReference>
<dbReference type="PROSITE" id="PS00109">
    <property type="entry name" value="PROTEIN_KINASE_TYR"/>
    <property type="match status" value="1"/>
</dbReference>
<dbReference type="GO" id="GO:0046872">
    <property type="term" value="F:metal ion binding"/>
    <property type="evidence" value="ECO:0007669"/>
    <property type="project" value="UniProtKB-KW"/>
</dbReference>
<dbReference type="InterPro" id="IPR011009">
    <property type="entry name" value="Kinase-like_dom_sf"/>
</dbReference>
<dbReference type="PANTHER" id="PTHR43671:SF92">
    <property type="entry name" value="SERINE_THREONINE-PROTEIN KINASE NEK10"/>
    <property type="match status" value="1"/>
</dbReference>
<evidence type="ECO:0000313" key="20">
    <source>
        <dbReference type="EMBL" id="KAJ8354485.1"/>
    </source>
</evidence>
<dbReference type="Gene3D" id="1.25.10.10">
    <property type="entry name" value="Leucine-rich Repeat Variant"/>
    <property type="match status" value="1"/>
</dbReference>
<keyword evidence="9 17" id="KW-0067">ATP-binding</keyword>
<dbReference type="InterPro" id="IPR000225">
    <property type="entry name" value="Armadillo"/>
</dbReference>
<dbReference type="Pfam" id="PF00069">
    <property type="entry name" value="Pkinase"/>
    <property type="match status" value="1"/>
</dbReference>
<dbReference type="PROSITE" id="PS50011">
    <property type="entry name" value="PROTEIN_KINASE_DOM"/>
    <property type="match status" value="1"/>
</dbReference>
<evidence type="ECO:0000256" key="8">
    <source>
        <dbReference type="ARBA" id="ARBA00022777"/>
    </source>
</evidence>
<feature type="domain" description="Protein kinase" evidence="19">
    <location>
        <begin position="521"/>
        <end position="793"/>
    </location>
</feature>
<dbReference type="EMBL" id="JAINUF010000007">
    <property type="protein sequence ID" value="KAJ8354485.1"/>
    <property type="molecule type" value="Genomic_DNA"/>
</dbReference>
<comment type="subunit">
    <text evidence="14">Interacts with RAF1 and MAP2K1; the interaction is direct with RAF1 and required for ERK1/2-signaling pathway activation in response to UV irradiation.</text>
</comment>
<dbReference type="PANTHER" id="PTHR43671">
    <property type="entry name" value="SERINE/THREONINE-PROTEIN KINASE NEK"/>
    <property type="match status" value="1"/>
</dbReference>
<sequence>MPNTDKKGKQAEKLHPKSNKTVDREILDLRRLLSHLTVSQFKPQVPAGSYSKARNTTFSKSQPPVQRNNDSRSKTVLSPTAEASELENFSVTYRNHRSFSSHPQNKLFLDIFTGLVRNRLMCSAWIDQANPGHLLRILICLRLLMREPHYQKVFYQLQGVCCLAQYMESVSRSYLDCEEQTFAMEQLVNMTYMFQKISVVEEQRKWVIECGAHKTLVKLLATRDSSVLLGSLLALTSLAESPDYKEKIGELLIMENLLMILQEYDLLSKRIAAELLRLLCPDRQVREQVKAYEGVPVLLSLLHSEHLKLLWSVVWVLVQLCEDPDTSAEIRAWGGVQQLLRILDCDRVYVSDRSSVETLSSANVAGRIQRQHISEELSPQEKLENTLSLQAACCAALTELVLDDTTAHHVVEENGVYIIGKLILPHDSQTGPKAKSVQCYAFRALRFLFSRERNRHLFKRLFSPDLFEMFIDVGHYVRDITAYEALQEKVSLLSDEELSSLKESVETVNQNRAPLKVINGYAILDHLGSGAFGSVFKVRKQSGQNLLALKEVNLHNPAFGKDKKDRDSSVENIVSELTIIKEQMTHPNIVRYYKTFLENDRLYIIMELIEGVALAEHFTSLKEKQQQFTEERIWNIFIQMCLALRYLHKEKRIVHRDLTPNNVMLGERDKVTITDFGLAKQKQENSKLTSVVGTILYSCPEIVKSEPYGEKADVWATGCILYQMATLRPPFYSSNMLSLATKIVEGVYEPVAPGLFSERVTGIIKWCLTPDSDLRPDIVEVSARISDVMMKFMDTLYASQHALERKLERDRKRAQKYFLETNRGGLCHCHSSHSQAFCTKDHSLSSGEPVTVKSDSPSPSLPNTVTPGEHGPGQEIGFEEELDASDKTSTSRPCNNISVRSIKRSVSASVTEEPNLACGEFVAPKLKPRPVQLFSTNSKAVNSRDRWQAVRGHCCNITAIIAHQASAGICVSQRKVRQIDDPIQRLLDLLHKIIFISQLPPALQHNFKRRAIERFKKSLFHYRSSPYNLKLELKKLLQGSPELIEPGSSSTDWFPLVQSFGGKPLGTDDQGSMSRMNHQDGVTYEQMQTIIEEVLEESGYYSTTPH</sequence>
<keyword evidence="7 17" id="KW-0547">Nucleotide-binding</keyword>
<organism evidence="20 21">
    <name type="scientific">Synaphobranchus kaupii</name>
    <name type="common">Kaup's arrowtooth eel</name>
    <dbReference type="NCBI Taxonomy" id="118154"/>
    <lineage>
        <taxon>Eukaryota</taxon>
        <taxon>Metazoa</taxon>
        <taxon>Chordata</taxon>
        <taxon>Craniata</taxon>
        <taxon>Vertebrata</taxon>
        <taxon>Euteleostomi</taxon>
        <taxon>Actinopterygii</taxon>
        <taxon>Neopterygii</taxon>
        <taxon>Teleostei</taxon>
        <taxon>Anguilliformes</taxon>
        <taxon>Synaphobranchidae</taxon>
        <taxon>Synaphobranchus</taxon>
    </lineage>
</organism>
<comment type="catalytic activity">
    <reaction evidence="12">
        <text>L-threonyl-[protein] + ATP = O-phospho-L-threonyl-[protein] + ADP + H(+)</text>
        <dbReference type="Rhea" id="RHEA:46608"/>
        <dbReference type="Rhea" id="RHEA-COMP:11060"/>
        <dbReference type="Rhea" id="RHEA-COMP:11605"/>
        <dbReference type="ChEBI" id="CHEBI:15378"/>
        <dbReference type="ChEBI" id="CHEBI:30013"/>
        <dbReference type="ChEBI" id="CHEBI:30616"/>
        <dbReference type="ChEBI" id="CHEBI:61977"/>
        <dbReference type="ChEBI" id="CHEBI:456216"/>
        <dbReference type="EC" id="2.7.11.1"/>
    </reaction>
</comment>
<accession>A0A9Q1FAV3</accession>
<evidence type="ECO:0000256" key="5">
    <source>
        <dbReference type="ARBA" id="ARBA00022679"/>
    </source>
</evidence>
<evidence type="ECO:0000256" key="7">
    <source>
        <dbReference type="ARBA" id="ARBA00022741"/>
    </source>
</evidence>
<evidence type="ECO:0000256" key="1">
    <source>
        <dbReference type="ARBA" id="ARBA00001946"/>
    </source>
</evidence>
<dbReference type="SMART" id="SM00185">
    <property type="entry name" value="ARM"/>
    <property type="match status" value="3"/>
</dbReference>